<evidence type="ECO:0000256" key="5">
    <source>
        <dbReference type="ARBA" id="ARBA00023163"/>
    </source>
</evidence>
<dbReference type="Proteomes" id="UP001499951">
    <property type="component" value="Unassembled WGS sequence"/>
</dbReference>
<evidence type="ECO:0000313" key="9">
    <source>
        <dbReference type="Proteomes" id="UP001499951"/>
    </source>
</evidence>
<proteinExistence type="inferred from homology"/>
<evidence type="ECO:0000259" key="7">
    <source>
        <dbReference type="Pfam" id="PF01029"/>
    </source>
</evidence>
<dbReference type="HAMAP" id="MF_00073">
    <property type="entry name" value="NusB"/>
    <property type="match status" value="1"/>
</dbReference>
<evidence type="ECO:0000256" key="4">
    <source>
        <dbReference type="ARBA" id="ARBA00023015"/>
    </source>
</evidence>
<keyword evidence="9" id="KW-1185">Reference proteome</keyword>
<evidence type="ECO:0000256" key="3">
    <source>
        <dbReference type="ARBA" id="ARBA00022884"/>
    </source>
</evidence>
<dbReference type="InterPro" id="IPR035926">
    <property type="entry name" value="NusB-like_sf"/>
</dbReference>
<evidence type="ECO:0000313" key="8">
    <source>
        <dbReference type="EMBL" id="GAA0570848.1"/>
    </source>
</evidence>
<keyword evidence="3 6" id="KW-0694">RNA-binding</keyword>
<evidence type="ECO:0000256" key="2">
    <source>
        <dbReference type="ARBA" id="ARBA00022814"/>
    </source>
</evidence>
<keyword evidence="5 6" id="KW-0804">Transcription</keyword>
<dbReference type="InterPro" id="IPR006027">
    <property type="entry name" value="NusB_RsmB_TIM44"/>
</dbReference>
<dbReference type="EMBL" id="BAAADD010000005">
    <property type="protein sequence ID" value="GAA0570848.1"/>
    <property type="molecule type" value="Genomic_DNA"/>
</dbReference>
<dbReference type="PANTHER" id="PTHR11078:SF3">
    <property type="entry name" value="ANTITERMINATION NUSB DOMAIN-CONTAINING PROTEIN"/>
    <property type="match status" value="1"/>
</dbReference>
<comment type="function">
    <text evidence="6">Involved in transcription antitermination. Required for transcription of ribosomal RNA (rRNA) genes. Binds specifically to the boxA antiterminator sequence of the ribosomal RNA (rrn) operons.</text>
</comment>
<evidence type="ECO:0000256" key="1">
    <source>
        <dbReference type="ARBA" id="ARBA00005952"/>
    </source>
</evidence>
<sequence>MNGLTMNDDGLPGARSAARIAAVQALYQMEISEEAADDITAEFVEFRFGRENEVTPGEPDAEFFSDIVHGVPARQQEIDKEIAKCLAKNWRLSRVDSLLRAIMRAGAYEILARRDVPAKVVIDEYVSLTHIFEAEDGAPFINAALDKLAHLKRPEEFGGEAPDDQF</sequence>
<dbReference type="SUPFAM" id="SSF48013">
    <property type="entry name" value="NusB-like"/>
    <property type="match status" value="1"/>
</dbReference>
<dbReference type="PANTHER" id="PTHR11078">
    <property type="entry name" value="N UTILIZATION SUBSTANCE PROTEIN B-RELATED"/>
    <property type="match status" value="1"/>
</dbReference>
<dbReference type="NCBIfam" id="TIGR01951">
    <property type="entry name" value="nusB"/>
    <property type="match status" value="1"/>
</dbReference>
<name>A0ABP3PSC4_9PROT</name>
<keyword evidence="4 6" id="KW-0805">Transcription regulation</keyword>
<organism evidence="8 9">
    <name type="scientific">Rhizomicrobium electricum</name>
    <dbReference type="NCBI Taxonomy" id="480070"/>
    <lineage>
        <taxon>Bacteria</taxon>
        <taxon>Pseudomonadati</taxon>
        <taxon>Pseudomonadota</taxon>
        <taxon>Alphaproteobacteria</taxon>
        <taxon>Micropepsales</taxon>
        <taxon>Micropepsaceae</taxon>
        <taxon>Rhizomicrobium</taxon>
    </lineage>
</organism>
<comment type="caution">
    <text evidence="8">The sequence shown here is derived from an EMBL/GenBank/DDBJ whole genome shotgun (WGS) entry which is preliminary data.</text>
</comment>
<dbReference type="RefSeq" id="WP_208393800.1">
    <property type="nucleotide sequence ID" value="NZ_BAAADD010000005.1"/>
</dbReference>
<keyword evidence="2 6" id="KW-0889">Transcription antitermination</keyword>
<accession>A0ABP3PSC4</accession>
<dbReference type="InterPro" id="IPR011605">
    <property type="entry name" value="NusB_fam"/>
</dbReference>
<gene>
    <name evidence="6 8" type="primary">nusB</name>
    <name evidence="8" type="ORF">GCM10008942_19460</name>
</gene>
<comment type="similarity">
    <text evidence="1 6">Belongs to the NusB family.</text>
</comment>
<dbReference type="Pfam" id="PF01029">
    <property type="entry name" value="NusB"/>
    <property type="match status" value="1"/>
</dbReference>
<evidence type="ECO:0000256" key="6">
    <source>
        <dbReference type="HAMAP-Rule" id="MF_00073"/>
    </source>
</evidence>
<feature type="domain" description="NusB/RsmB/TIM44" evidence="7">
    <location>
        <begin position="17"/>
        <end position="149"/>
    </location>
</feature>
<protein>
    <recommendedName>
        <fullName evidence="6">Transcription antitermination protein NusB</fullName>
    </recommendedName>
    <alternativeName>
        <fullName evidence="6">Antitermination factor NusB</fullName>
    </alternativeName>
</protein>
<dbReference type="Gene3D" id="1.10.940.10">
    <property type="entry name" value="NusB-like"/>
    <property type="match status" value="1"/>
</dbReference>
<reference evidence="9" key="1">
    <citation type="journal article" date="2019" name="Int. J. Syst. Evol. Microbiol.">
        <title>The Global Catalogue of Microorganisms (GCM) 10K type strain sequencing project: providing services to taxonomists for standard genome sequencing and annotation.</title>
        <authorList>
            <consortium name="The Broad Institute Genomics Platform"/>
            <consortium name="The Broad Institute Genome Sequencing Center for Infectious Disease"/>
            <person name="Wu L."/>
            <person name="Ma J."/>
        </authorList>
    </citation>
    <scope>NUCLEOTIDE SEQUENCE [LARGE SCALE GENOMIC DNA]</scope>
    <source>
        <strain evidence="9">JCM 15089</strain>
    </source>
</reference>